<dbReference type="EMBL" id="LCWF01000103">
    <property type="protein sequence ID" value="KKY19982.1"/>
    <property type="molecule type" value="Genomic_DNA"/>
</dbReference>
<dbReference type="OrthoDB" id="3912356at2759"/>
<feature type="compositionally biased region" description="Polar residues" evidence="1">
    <location>
        <begin position="446"/>
        <end position="458"/>
    </location>
</feature>
<feature type="region of interest" description="Disordered" evidence="1">
    <location>
        <begin position="1"/>
        <end position="74"/>
    </location>
</feature>
<organism evidence="2 3">
    <name type="scientific">Phaeomoniella chlamydospora</name>
    <name type="common">Phaeoacremonium chlamydosporum</name>
    <dbReference type="NCBI Taxonomy" id="158046"/>
    <lineage>
        <taxon>Eukaryota</taxon>
        <taxon>Fungi</taxon>
        <taxon>Dikarya</taxon>
        <taxon>Ascomycota</taxon>
        <taxon>Pezizomycotina</taxon>
        <taxon>Eurotiomycetes</taxon>
        <taxon>Chaetothyriomycetidae</taxon>
        <taxon>Phaeomoniellales</taxon>
        <taxon>Phaeomoniellaceae</taxon>
        <taxon>Phaeomoniella</taxon>
    </lineage>
</organism>
<evidence type="ECO:0000313" key="2">
    <source>
        <dbReference type="EMBL" id="KKY19982.1"/>
    </source>
</evidence>
<feature type="compositionally biased region" description="Low complexity" evidence="1">
    <location>
        <begin position="8"/>
        <end position="30"/>
    </location>
</feature>
<comment type="caution">
    <text evidence="2">The sequence shown here is derived from an EMBL/GenBank/DDBJ whole genome shotgun (WGS) entry which is preliminary data.</text>
</comment>
<evidence type="ECO:0000256" key="1">
    <source>
        <dbReference type="SAM" id="MobiDB-lite"/>
    </source>
</evidence>
<protein>
    <submittedName>
        <fullName evidence="2">Putative f-box domain protein</fullName>
    </submittedName>
</protein>
<reference evidence="2 3" key="2">
    <citation type="submission" date="2015-05" db="EMBL/GenBank/DDBJ databases">
        <authorList>
            <person name="Morales-Cruz A."/>
            <person name="Amrine K.C."/>
            <person name="Cantu D."/>
        </authorList>
    </citation>
    <scope>NUCLEOTIDE SEQUENCE [LARGE SCALE GENOMIC DNA]</scope>
    <source>
        <strain evidence="2">UCRPC4</strain>
    </source>
</reference>
<proteinExistence type="predicted"/>
<feature type="compositionally biased region" description="Polar residues" evidence="1">
    <location>
        <begin position="45"/>
        <end position="58"/>
    </location>
</feature>
<gene>
    <name evidence="2" type="ORF">UCRPC4_g04305</name>
</gene>
<dbReference type="Proteomes" id="UP000053317">
    <property type="component" value="Unassembled WGS sequence"/>
</dbReference>
<name>A0A0G2EAI2_PHACM</name>
<reference evidence="2 3" key="1">
    <citation type="submission" date="2015-05" db="EMBL/GenBank/DDBJ databases">
        <title>Distinctive expansion of gene families associated with plant cell wall degradation and secondary metabolism in the genomes of grapevine trunk pathogens.</title>
        <authorList>
            <person name="Lawrence D.P."/>
            <person name="Travadon R."/>
            <person name="Rolshausen P.E."/>
            <person name="Baumgartner K."/>
        </authorList>
    </citation>
    <scope>NUCLEOTIDE SEQUENCE [LARGE SCALE GENOMIC DNA]</scope>
    <source>
        <strain evidence="2">UCRPC4</strain>
    </source>
</reference>
<feature type="region of interest" description="Disordered" evidence="1">
    <location>
        <begin position="443"/>
        <end position="488"/>
    </location>
</feature>
<accession>A0A0G2EAI2</accession>
<evidence type="ECO:0000313" key="3">
    <source>
        <dbReference type="Proteomes" id="UP000053317"/>
    </source>
</evidence>
<dbReference type="AlphaFoldDB" id="A0A0G2EAI2"/>
<dbReference type="CDD" id="cd09917">
    <property type="entry name" value="F-box_SF"/>
    <property type="match status" value="1"/>
</dbReference>
<keyword evidence="3" id="KW-1185">Reference proteome</keyword>
<sequence length="541" mass="61383">MDDNISVKSTSKFRSLFKSRSSSRSSSTSSAPRRKLQKAVPPLPSQNAVTTTRSTNGQKKPPINRYVQNDTEDDAYTAAIDKQTGERKDYTNMLHSLGLNDPFEAGDDPSQPLLTLRKPSQQGEAIIKRLSPAIWRNILGYLDLTDMSSLIFSCKAFRNLVGTRSWSALSDPENFQERANFLVYLDKSLPNHLLCFVCGKYHVRTARGREELKPANILNPLFVCPYSADMARKQPRMRIAPGRTLPFTFVQLTTRAERFTPSYGISADSLSRRWKHVESCWSHYTRYYIHPTPDSKPHLLMRVTSNVFASPNLPPSGQRYLLYSREDFWPYFSACSHWRDGDLMAICKCALSHVPEVRKEYIGPSGVAQRLQDHVQHQNPTTTHCSFCQPMRRCPECPTEYLIEIKLVEDKTSTDRRNLFKYALVVTRWSDLGDGSTPWSPEWAACNSTNINSPSSDPQPGLDLDPKSFPANNNNNNKNPLSQPSHSKPAAYNSFSPLVFKNRGISGIFESHFSPELIPGHRIISLNPKKEKKGEEGEKWY</sequence>